<dbReference type="PROSITE" id="PS50076">
    <property type="entry name" value="DNAJ_2"/>
    <property type="match status" value="1"/>
</dbReference>
<dbReference type="CDD" id="cd06257">
    <property type="entry name" value="DnaJ"/>
    <property type="match status" value="1"/>
</dbReference>
<name>A0ABZ0PGB9_9PROT</name>
<dbReference type="CDD" id="cd07316">
    <property type="entry name" value="terB_like_DjlA"/>
    <property type="match status" value="1"/>
</dbReference>
<dbReference type="InterPro" id="IPR036869">
    <property type="entry name" value="J_dom_sf"/>
</dbReference>
<dbReference type="Gene3D" id="1.10.3680.10">
    <property type="entry name" value="TerB-like"/>
    <property type="match status" value="1"/>
</dbReference>
<dbReference type="SMART" id="SM00271">
    <property type="entry name" value="DnaJ"/>
    <property type="match status" value="1"/>
</dbReference>
<proteinExistence type="predicted"/>
<feature type="domain" description="J" evidence="1">
    <location>
        <begin position="188"/>
        <end position="252"/>
    </location>
</feature>
<gene>
    <name evidence="2" type="ORF">R9Z33_20160</name>
</gene>
<protein>
    <submittedName>
        <fullName evidence="2">TerB family tellurite resistance protein</fullName>
    </submittedName>
</protein>
<dbReference type="RefSeq" id="WP_318648358.1">
    <property type="nucleotide sequence ID" value="NZ_CP137852.1"/>
</dbReference>
<dbReference type="PRINTS" id="PR00625">
    <property type="entry name" value="JDOMAIN"/>
</dbReference>
<organism evidence="2 3">
    <name type="scientific">Sediminicoccus rosea</name>
    <dbReference type="NCBI Taxonomy" id="1225128"/>
    <lineage>
        <taxon>Bacteria</taxon>
        <taxon>Pseudomonadati</taxon>
        <taxon>Pseudomonadota</taxon>
        <taxon>Alphaproteobacteria</taxon>
        <taxon>Acetobacterales</taxon>
        <taxon>Roseomonadaceae</taxon>
        <taxon>Sediminicoccus</taxon>
    </lineage>
</organism>
<keyword evidence="3" id="KW-1185">Reference proteome</keyword>
<dbReference type="Pfam" id="PF00226">
    <property type="entry name" value="DnaJ"/>
    <property type="match status" value="1"/>
</dbReference>
<dbReference type="SUPFAM" id="SSF46565">
    <property type="entry name" value="Chaperone J-domain"/>
    <property type="match status" value="1"/>
</dbReference>
<sequence>MGFWGKIIGGVTGFMTGGPIGGLLGALAGHAADGRPRLGPNAANLAAMLGSKEQLFAISVVVLSAKLAKSDGPVVRAEIDAFKRMFRIPPENMRDVAALFDEARETAEDFEPFADRMGEAFAHDKAMLEDVLGALFTIARADGPLTRGEVRFLQRVQLGFKLEAREWERARDGQARPGGAAAQAPGIDAYAVLGLPPQASDEEVRATWRRLMRENHPDALAARGVPKELIDRATGKVAEINSAWDRIKRERKL</sequence>
<dbReference type="EMBL" id="CP137852">
    <property type="protein sequence ID" value="WPB84398.1"/>
    <property type="molecule type" value="Genomic_DNA"/>
</dbReference>
<dbReference type="Pfam" id="PF05099">
    <property type="entry name" value="TerB"/>
    <property type="match status" value="1"/>
</dbReference>
<dbReference type="Gene3D" id="1.10.287.110">
    <property type="entry name" value="DnaJ domain"/>
    <property type="match status" value="1"/>
</dbReference>
<reference evidence="2 3" key="1">
    <citation type="submission" date="2023-11" db="EMBL/GenBank/DDBJ databases">
        <title>Arctic aerobic anoxygenic photoheterotroph Sediminicoccus rosea KRV36 adapts its photosynthesis to long days of polar summer.</title>
        <authorList>
            <person name="Tomasch J."/>
            <person name="Kopejtka K."/>
            <person name="Bily T."/>
            <person name="Gardiner A.T."/>
            <person name="Gardian Z."/>
            <person name="Shivaramu S."/>
            <person name="Koblizek M."/>
            <person name="Engelhardt F."/>
            <person name="Kaftan D."/>
        </authorList>
    </citation>
    <scope>NUCLEOTIDE SEQUENCE [LARGE SCALE GENOMIC DNA]</scope>
    <source>
        <strain evidence="2 3">R-30</strain>
    </source>
</reference>
<dbReference type="SUPFAM" id="SSF158682">
    <property type="entry name" value="TerB-like"/>
    <property type="match status" value="1"/>
</dbReference>
<evidence type="ECO:0000313" key="3">
    <source>
        <dbReference type="Proteomes" id="UP001305521"/>
    </source>
</evidence>
<evidence type="ECO:0000259" key="1">
    <source>
        <dbReference type="PROSITE" id="PS50076"/>
    </source>
</evidence>
<evidence type="ECO:0000313" key="2">
    <source>
        <dbReference type="EMBL" id="WPB84398.1"/>
    </source>
</evidence>
<dbReference type="InterPro" id="IPR007791">
    <property type="entry name" value="DjlA_N"/>
</dbReference>
<accession>A0ABZ0PGB9</accession>
<dbReference type="InterPro" id="IPR001623">
    <property type="entry name" value="DnaJ_domain"/>
</dbReference>
<dbReference type="Proteomes" id="UP001305521">
    <property type="component" value="Chromosome"/>
</dbReference>
<dbReference type="InterPro" id="IPR029024">
    <property type="entry name" value="TerB-like"/>
</dbReference>